<comment type="caution">
    <text evidence="2">The sequence shown here is derived from an EMBL/GenBank/DDBJ whole genome shotgun (WGS) entry which is preliminary data.</text>
</comment>
<dbReference type="GO" id="GO:0003676">
    <property type="term" value="F:nucleic acid binding"/>
    <property type="evidence" value="ECO:0007669"/>
    <property type="project" value="InterPro"/>
</dbReference>
<gene>
    <name evidence="2" type="ORF">BUZ14_01905</name>
</gene>
<dbReference type="Gene3D" id="3.30.420.10">
    <property type="entry name" value="Ribonuclease H-like superfamily/Ribonuclease H"/>
    <property type="match status" value="1"/>
</dbReference>
<dbReference type="GO" id="GO:0015074">
    <property type="term" value="P:DNA integration"/>
    <property type="evidence" value="ECO:0007669"/>
    <property type="project" value="InterPro"/>
</dbReference>
<evidence type="ECO:0000313" key="3">
    <source>
        <dbReference type="Proteomes" id="UP000265541"/>
    </source>
</evidence>
<evidence type="ECO:0000259" key="1">
    <source>
        <dbReference type="Pfam" id="PF00665"/>
    </source>
</evidence>
<dbReference type="Pfam" id="PF00665">
    <property type="entry name" value="rve"/>
    <property type="match status" value="1"/>
</dbReference>
<dbReference type="InterPro" id="IPR012337">
    <property type="entry name" value="RNaseH-like_sf"/>
</dbReference>
<dbReference type="EMBL" id="QYJN01000001">
    <property type="protein sequence ID" value="RIP37553.1"/>
    <property type="molecule type" value="Genomic_DNA"/>
</dbReference>
<dbReference type="InterPro" id="IPR001584">
    <property type="entry name" value="Integrase_cat-core"/>
</dbReference>
<dbReference type="OrthoDB" id="9781005at2"/>
<dbReference type="AlphaFoldDB" id="A0A3A0VQF7"/>
<organism evidence="2 3">
    <name type="scientific">Staphylococcus gallinarum</name>
    <dbReference type="NCBI Taxonomy" id="1293"/>
    <lineage>
        <taxon>Bacteria</taxon>
        <taxon>Bacillati</taxon>
        <taxon>Bacillota</taxon>
        <taxon>Bacilli</taxon>
        <taxon>Bacillales</taxon>
        <taxon>Staphylococcaceae</taxon>
        <taxon>Staphylococcus</taxon>
    </lineage>
</organism>
<proteinExistence type="predicted"/>
<feature type="domain" description="Integrase catalytic" evidence="1">
    <location>
        <begin position="7"/>
        <end position="44"/>
    </location>
</feature>
<dbReference type="Proteomes" id="UP000265541">
    <property type="component" value="Unassembled WGS sequence"/>
</dbReference>
<evidence type="ECO:0000313" key="2">
    <source>
        <dbReference type="EMBL" id="RIP37553.1"/>
    </source>
</evidence>
<accession>A0A3A0VQF7</accession>
<name>A0A3A0VQF7_STAGA</name>
<reference evidence="2 3" key="1">
    <citation type="journal article" date="2016" name="Front. Microbiol.">
        <title>Comprehensive Phylogenetic Analysis of Bovine Non-aureus Staphylococci Species Based on Whole-Genome Sequencing.</title>
        <authorList>
            <person name="Naushad S."/>
            <person name="Barkema H.W."/>
            <person name="Luby C."/>
            <person name="Condas L.A."/>
            <person name="Nobrega D.B."/>
            <person name="Carson D.A."/>
            <person name="De Buck J."/>
        </authorList>
    </citation>
    <scope>NUCLEOTIDE SEQUENCE [LARGE SCALE GENOMIC DNA]</scope>
    <source>
        <strain evidence="2 3">SNUC 4781</strain>
    </source>
</reference>
<sequence>MFYLKRTNPLIIHSDQGWHYQNAKYINILKEYKVFKRMSRKGSCLDNSVME</sequence>
<protein>
    <submittedName>
        <fullName evidence="2">Transposase</fullName>
    </submittedName>
</protein>
<dbReference type="SUPFAM" id="SSF53098">
    <property type="entry name" value="Ribonuclease H-like"/>
    <property type="match status" value="1"/>
</dbReference>
<dbReference type="InterPro" id="IPR036397">
    <property type="entry name" value="RNaseH_sf"/>
</dbReference>